<evidence type="ECO:0000313" key="2">
    <source>
        <dbReference type="Proteomes" id="UP000789595"/>
    </source>
</evidence>
<feature type="non-terminal residue" evidence="1">
    <location>
        <position position="153"/>
    </location>
</feature>
<reference evidence="1" key="1">
    <citation type="submission" date="2021-11" db="EMBL/GenBank/DDBJ databases">
        <authorList>
            <consortium name="Genoscope - CEA"/>
            <person name="William W."/>
        </authorList>
    </citation>
    <scope>NUCLEOTIDE SEQUENCE</scope>
</reference>
<dbReference type="Proteomes" id="UP000789595">
    <property type="component" value="Unassembled WGS sequence"/>
</dbReference>
<accession>A0A8J2ST88</accession>
<comment type="caution">
    <text evidence="1">The sequence shown here is derived from an EMBL/GenBank/DDBJ whole genome shotgun (WGS) entry which is preliminary data.</text>
</comment>
<name>A0A8J2ST88_9STRA</name>
<evidence type="ECO:0000313" key="1">
    <source>
        <dbReference type="EMBL" id="CAH0373952.1"/>
    </source>
</evidence>
<dbReference type="EMBL" id="CAKKNE010000004">
    <property type="protein sequence ID" value="CAH0373952.1"/>
    <property type="molecule type" value="Genomic_DNA"/>
</dbReference>
<sequence length="153" mass="16638">AAAAAAAAELRELLLARGHELREVLALDAGQEPLEVRRIHINADLLEGRRHVGGRRAVVAAHDEHQIGRHVLHRLRVATSVAVWSRRAEPNVFKPVTDKKSSFGEPRCQACGVVRELRWPAKSHKPMPPDAMGASPCVFVSDPSGCKTLGILS</sequence>
<gene>
    <name evidence="1" type="ORF">PECAL_4P12030</name>
</gene>
<dbReference type="AlphaFoldDB" id="A0A8J2ST88"/>
<keyword evidence="2" id="KW-1185">Reference proteome</keyword>
<proteinExistence type="predicted"/>
<organism evidence="1 2">
    <name type="scientific">Pelagomonas calceolata</name>
    <dbReference type="NCBI Taxonomy" id="35677"/>
    <lineage>
        <taxon>Eukaryota</taxon>
        <taxon>Sar</taxon>
        <taxon>Stramenopiles</taxon>
        <taxon>Ochrophyta</taxon>
        <taxon>Pelagophyceae</taxon>
        <taxon>Pelagomonadales</taxon>
        <taxon>Pelagomonadaceae</taxon>
        <taxon>Pelagomonas</taxon>
    </lineage>
</organism>
<protein>
    <submittedName>
        <fullName evidence="1">Uncharacterized protein</fullName>
    </submittedName>
</protein>